<protein>
    <recommendedName>
        <fullName evidence="1">DUF2007 domain-containing protein</fullName>
    </recommendedName>
</protein>
<evidence type="ECO:0000313" key="3">
    <source>
        <dbReference type="Proteomes" id="UP000057981"/>
    </source>
</evidence>
<dbReference type="Pfam" id="PF09413">
    <property type="entry name" value="DUF2007"/>
    <property type="match status" value="1"/>
</dbReference>
<name>A0A0P0CZW5_9FLAO</name>
<keyword evidence="3" id="KW-1185">Reference proteome</keyword>
<dbReference type="STRING" id="1736674.APS56_01080"/>
<dbReference type="EMBL" id="CP012898">
    <property type="protein sequence ID" value="ALJ03827.1"/>
    <property type="molecule type" value="Genomic_DNA"/>
</dbReference>
<gene>
    <name evidence="2" type="ORF">APS56_01080</name>
</gene>
<dbReference type="InterPro" id="IPR018551">
    <property type="entry name" value="DUF2007"/>
</dbReference>
<sequence length="86" mass="9754">MRPLDFVKIFTGSSIIVQRVIFDLENTNIKPIVKDQTESARLAGFGGGLIPGFQQVFVHKDQLEKALPIIESITFELETQDHEFNH</sequence>
<reference evidence="2 3" key="1">
    <citation type="submission" date="2015-10" db="EMBL/GenBank/DDBJ databases">
        <authorList>
            <person name="Gilbert D.G."/>
        </authorList>
    </citation>
    <scope>NUCLEOTIDE SEQUENCE [LARGE SCALE GENOMIC DNA]</scope>
    <source>
        <strain evidence="3">HZ-22</strain>
    </source>
</reference>
<dbReference type="RefSeq" id="WP_054723968.1">
    <property type="nucleotide sequence ID" value="NZ_CP012898.1"/>
</dbReference>
<evidence type="ECO:0000313" key="2">
    <source>
        <dbReference type="EMBL" id="ALJ03827.1"/>
    </source>
</evidence>
<proteinExistence type="predicted"/>
<accession>A0A0P0CZW5</accession>
<evidence type="ECO:0000259" key="1">
    <source>
        <dbReference type="Pfam" id="PF09413"/>
    </source>
</evidence>
<dbReference type="Proteomes" id="UP000057981">
    <property type="component" value="Chromosome"/>
</dbReference>
<feature type="domain" description="DUF2007" evidence="1">
    <location>
        <begin position="11"/>
        <end position="73"/>
    </location>
</feature>
<dbReference type="KEGG" id="ahz:APS56_01080"/>
<dbReference type="OrthoDB" id="1149279at2"/>
<organism evidence="2 3">
    <name type="scientific">Pseudalgibacter alginicilyticus</name>
    <dbReference type="NCBI Taxonomy" id="1736674"/>
    <lineage>
        <taxon>Bacteria</taxon>
        <taxon>Pseudomonadati</taxon>
        <taxon>Bacteroidota</taxon>
        <taxon>Flavobacteriia</taxon>
        <taxon>Flavobacteriales</taxon>
        <taxon>Flavobacteriaceae</taxon>
        <taxon>Pseudalgibacter</taxon>
    </lineage>
</organism>
<dbReference type="AlphaFoldDB" id="A0A0P0CZW5"/>